<dbReference type="Proteomes" id="UP000184543">
    <property type="component" value="Unassembled WGS sequence"/>
</dbReference>
<reference evidence="3" key="1">
    <citation type="submission" date="2016-11" db="EMBL/GenBank/DDBJ databases">
        <authorList>
            <person name="Varghese N."/>
            <person name="Submissions S."/>
        </authorList>
    </citation>
    <scope>NUCLEOTIDE SEQUENCE [LARGE SCALE GENOMIC DNA]</scope>
    <source>
        <strain evidence="3">DSM 19858</strain>
    </source>
</reference>
<evidence type="ECO:0000313" key="3">
    <source>
        <dbReference type="Proteomes" id="UP000184543"/>
    </source>
</evidence>
<dbReference type="AlphaFoldDB" id="A0A1M6ND98"/>
<dbReference type="OrthoDB" id="673526at2"/>
<organism evidence="2 3">
    <name type="scientific">Pseudozobellia thermophila</name>
    <dbReference type="NCBI Taxonomy" id="192903"/>
    <lineage>
        <taxon>Bacteria</taxon>
        <taxon>Pseudomonadati</taxon>
        <taxon>Bacteroidota</taxon>
        <taxon>Flavobacteriia</taxon>
        <taxon>Flavobacteriales</taxon>
        <taxon>Flavobacteriaceae</taxon>
        <taxon>Pseudozobellia</taxon>
    </lineage>
</organism>
<dbReference type="PANTHER" id="PTHR36974:SF1">
    <property type="entry name" value="DOXX FAMILY MEMBRANE PROTEIN"/>
    <property type="match status" value="1"/>
</dbReference>
<accession>A0A1M6ND98</accession>
<evidence type="ECO:0000256" key="1">
    <source>
        <dbReference type="SAM" id="Phobius"/>
    </source>
</evidence>
<keyword evidence="1" id="KW-1133">Transmembrane helix</keyword>
<feature type="transmembrane region" description="Helical" evidence="1">
    <location>
        <begin position="35"/>
        <end position="55"/>
    </location>
</feature>
<sequence>MKPLIVLLATFAISLVVLKLKRGTCDYALSARTGMTVMLLFTAMGHFMFTKGMALMVPDFIPFKTEMVYFTGLVEILAALALQVPRLRVVTAWLLILFFVLMLPANIKASLETIDYQKGTYNGNGPMYLWFRIPLQVFFVLWVYLSAIKASWQ</sequence>
<gene>
    <name evidence="2" type="ORF">SAMN04488513_11316</name>
</gene>
<dbReference type="PANTHER" id="PTHR36974">
    <property type="entry name" value="MEMBRANE PROTEIN-RELATED"/>
    <property type="match status" value="1"/>
</dbReference>
<dbReference type="EMBL" id="FQYU01000013">
    <property type="protein sequence ID" value="SHJ93691.1"/>
    <property type="molecule type" value="Genomic_DNA"/>
</dbReference>
<feature type="transmembrane region" description="Helical" evidence="1">
    <location>
        <begin position="128"/>
        <end position="148"/>
    </location>
</feature>
<evidence type="ECO:0000313" key="2">
    <source>
        <dbReference type="EMBL" id="SHJ93691.1"/>
    </source>
</evidence>
<keyword evidence="3" id="KW-1185">Reference proteome</keyword>
<proteinExistence type="predicted"/>
<name>A0A1M6ND98_9FLAO</name>
<keyword evidence="1" id="KW-0812">Transmembrane</keyword>
<feature type="transmembrane region" description="Helical" evidence="1">
    <location>
        <begin position="90"/>
        <end position="107"/>
    </location>
</feature>
<feature type="transmembrane region" description="Helical" evidence="1">
    <location>
        <begin position="67"/>
        <end position="84"/>
    </location>
</feature>
<protein>
    <submittedName>
        <fullName evidence="2">Uncharacterized membrane protein</fullName>
    </submittedName>
</protein>
<dbReference type="RefSeq" id="WP_072995485.1">
    <property type="nucleotide sequence ID" value="NZ_FQYU01000013.1"/>
</dbReference>
<keyword evidence="1" id="KW-0472">Membrane</keyword>